<evidence type="ECO:0000313" key="3">
    <source>
        <dbReference type="Proteomes" id="UP001153050"/>
    </source>
</evidence>
<evidence type="ECO:0000313" key="2">
    <source>
        <dbReference type="EMBL" id="CAH2406338.1"/>
    </source>
</evidence>
<dbReference type="EMBL" id="CAKXZT010000149">
    <property type="protein sequence ID" value="CAH2406338.1"/>
    <property type="molecule type" value="Genomic_DNA"/>
</dbReference>
<proteinExistence type="predicted"/>
<sequence>MDLRVQAIGTPLEASPEHRLDQDQGDRLRLSGRRGAEHFAEPIQGNLRRAISASEQIHSDLIEVR</sequence>
<name>A0ABN8K7V3_9HYPH</name>
<gene>
    <name evidence="2" type="ORF">MES5069_520071</name>
</gene>
<reference evidence="2 3" key="1">
    <citation type="submission" date="2022-03" db="EMBL/GenBank/DDBJ databases">
        <authorList>
            <person name="Brunel B."/>
        </authorList>
    </citation>
    <scope>NUCLEOTIDE SEQUENCE [LARGE SCALE GENOMIC DNA]</scope>
    <source>
        <strain evidence="2">STM5069sample</strain>
    </source>
</reference>
<evidence type="ECO:0000256" key="1">
    <source>
        <dbReference type="SAM" id="MobiDB-lite"/>
    </source>
</evidence>
<feature type="compositionally biased region" description="Basic and acidic residues" evidence="1">
    <location>
        <begin position="15"/>
        <end position="24"/>
    </location>
</feature>
<accession>A0ABN8K7V3</accession>
<dbReference type="Proteomes" id="UP001153050">
    <property type="component" value="Unassembled WGS sequence"/>
</dbReference>
<keyword evidence="3" id="KW-1185">Reference proteome</keyword>
<comment type="caution">
    <text evidence="2">The sequence shown here is derived from an EMBL/GenBank/DDBJ whole genome shotgun (WGS) entry which is preliminary data.</text>
</comment>
<protein>
    <submittedName>
        <fullName evidence="2">Uncharacterized protein</fullName>
    </submittedName>
</protein>
<organism evidence="2 3">
    <name type="scientific">Mesorhizobium escarrei</name>
    <dbReference type="NCBI Taxonomy" id="666018"/>
    <lineage>
        <taxon>Bacteria</taxon>
        <taxon>Pseudomonadati</taxon>
        <taxon>Pseudomonadota</taxon>
        <taxon>Alphaproteobacteria</taxon>
        <taxon>Hyphomicrobiales</taxon>
        <taxon>Phyllobacteriaceae</taxon>
        <taxon>Mesorhizobium</taxon>
    </lineage>
</organism>
<feature type="region of interest" description="Disordered" evidence="1">
    <location>
        <begin position="1"/>
        <end position="24"/>
    </location>
</feature>